<evidence type="ECO:0000259" key="3">
    <source>
        <dbReference type="Pfam" id="PF20222"/>
    </source>
</evidence>
<dbReference type="PANTHER" id="PTHR15180">
    <property type="entry name" value="GENERAL TRANSCRIPTION FACTOR 3C POLYPEPTIDE 1"/>
    <property type="match status" value="1"/>
</dbReference>
<evidence type="ECO:0000256" key="2">
    <source>
        <dbReference type="SAM" id="MobiDB-lite"/>
    </source>
</evidence>
<dbReference type="GO" id="GO:0006384">
    <property type="term" value="P:transcription initiation at RNA polymerase III promoter"/>
    <property type="evidence" value="ECO:0007669"/>
    <property type="project" value="InterPro"/>
</dbReference>
<dbReference type="PANTHER" id="PTHR15180:SF1">
    <property type="entry name" value="GENERAL TRANSCRIPTION FACTOR 3C POLYPEPTIDE 1"/>
    <property type="match status" value="1"/>
</dbReference>
<dbReference type="Proteomes" id="UP001221757">
    <property type="component" value="Unassembled WGS sequence"/>
</dbReference>
<evidence type="ECO:0000313" key="4">
    <source>
        <dbReference type="EMBL" id="KAJ7693612.1"/>
    </source>
</evidence>
<sequence>MDELLHHCLRELSFDGDLGCNVSRLRDFVVDFYAHSTTTSAQNPDDAFCAFVWSIVVQQPTVIIGTVPEGITSEVWIAPQNSAKKKAKAKGEELVEIAPPRLDIVPDAKNRSLDDLKAEYGDKLRLAADPEATYAAITGTHIRFPKMSGMVYSALQIITRGRDAGVSVVELGQRSKYDQKTCFYLVRQLTELDLIVKVRRGGVGSHFCIHKYFFDRSASWKAIREEETLAEAEAEAPSKQVTTTDVQDEEESVLEARALNFSPIDARHLSSMPLVKARVIKLLKASKNFMHASSNMLIAIGFAHPTKTDRRFFASRTRELVEQRVIENIFVPGKKKKALNSGVKCFRLVSADPEQAAMAAQEGVVVEPDEEAPPEEQSAIKMNLTIHKQIVTLLEESGTVGMTLNEIAAALCHFDKRTIELLLTRAEKYPPPPHLSDLGIAMLMESSGRERRHRYFTVASYHALVAQENLDKSSAGYADVELSLAGEFLPFKAESFYTNEADLIKHQDRDARTTRQTPGKVAVRTNPILPDGTVKKGRPRKARPEGEEFKPRKPPKRKLVDDDAAGPSEPKKGPPAKKRRVDADQASTDELIADFTSNPEPLPVPKKRGRSSKNKAATVDGEDVAPAVRRRGPGKKFTEPAASTSSAPKKRGRRPSPKNKDVREDTEEIIPPESQNAPSPPSKRPRLQSPYISAFDTPLTPLSTDDSIPPVTILAQSSSSSAPSRNSTPFLETTIVFDELYDDRDVDDRSTAIDANAMPLSPTLLTMSLLDHFPMHVDSQESGTPQNTPIDPTLLAISGVPQPTLPEASSNLFAIDTPVAVLPAIKPQKVNVSSLRREIELFRVLESLGGIANTQTKELFEAHVALVISLAQAGEATSAPPGTRLDRRTATAAFNNMELNGRVKQLKTTVSSLTGLTRSANLVYLPHIDESQIAAFLADLGRNTVHFPPFIPNAIVVDEHTEYGSKFVRAKRRPKIAPAQLLQAGPRPGTRLPNPDRADELFAHDEETIREVLLTERTTLGQMYGYIVGKIVRTREFHLFGLNVFETRVPSPNIVSHEKRIAAFPYFYNDLPVGLYCAIVAAIDGSEELSRHLSTELGRKVPVRDLPASIHSLLQIGRTRGRGRVLELLDILRSLGLAVPLEPSDPGSTPFITCAANGVHPTSFQLSTNESWSKEATVAAPGYWHFTSVGTVYHWAESEANPPFLRDVPITSCADAVQYWNFLRTACHDRDIPVEPNRNAPPRDMALARKKAKTLRRRVSWTDGYTFTWHQTHYIKRFISGFPAQSPLHLDPGAADKVQNICRVVSAPEHAVREFLAQAHAAKIVEIEKANRRIQKELQTKAVEEETKASLARKAADARANRETKWDNLVQRVHPDPLADAAALRLRRVKTLFLQATGMQTARWEREIAQAVHEVGMATNVKMLPSKRYRWNKPPPPAPTPAVPSAPLPAPPVVANPPEKPIAALIAAQGPLVVEKNRNKRKNPPAEVAPVVAAETSNSGPRTRFHWNRDYDELAKDAFAIILSRCRTRGKVDYGAIKQAFPGVSKVSVRLHMKTIREEATMSAYLSRLEDYWHALWMKYRGSALLPDEDPLSPTKFDLIAHIEFLRKHIDKNALRVGFAEVEEKEKNTIPASIEELFNQFDVVETPGGTPAWDFMWSAVVDEGREKRSLRQAFTTRPDELVLGTENSVDRVLLAESALKMVMGTAQEDYEPEPASRMLHSIGEQTVNAAQKNLLSRGVLSRRFKIPSSHPGRMLKISDTNQNAIGGSIPSDTFQDAFVLEEISVEHQAWREWPLLSTDGDTAALIQLVSDNKVDFRVDTTQAQAARAAIDWNSKKADDDDIETAIFVRFHDVSIPQTPNLGPPVALPAMEIETVSSHGATVDGSPACCKRLNEDSLIDCAACLEQEWGALNGSVGSTAAGNLQLILDTVTKSGAKGISKKELLVKTNLPGDSLFAAVQRLTECTVPPMFWAGYASLVLVASSHLRAWTVEISTAPLTRIFPRRWIDMTGSKVMDVWDAAARAVMGVLVFHPGLTQAQLRWRLRSVYDRQEVTEVVRYLCDAGFMERRGGSGIPLDDEEENGVWLFVGSRHWYQV</sequence>
<dbReference type="CDD" id="cd16169">
    <property type="entry name" value="Tau138_eWH"/>
    <property type="match status" value="1"/>
</dbReference>
<feature type="compositionally biased region" description="Basic and acidic residues" evidence="2">
    <location>
        <begin position="542"/>
        <end position="551"/>
    </location>
</feature>
<comment type="caution">
    <text evidence="4">The sequence shown here is derived from an EMBL/GenBank/DDBJ whole genome shotgun (WGS) entry which is preliminary data.</text>
</comment>
<name>A0AAD7DN98_MYCRO</name>
<dbReference type="GO" id="GO:0042791">
    <property type="term" value="P:5S class rRNA transcription by RNA polymerase III"/>
    <property type="evidence" value="ECO:0007669"/>
    <property type="project" value="TreeGrafter"/>
</dbReference>
<dbReference type="InterPro" id="IPR046488">
    <property type="entry name" value="Sfc3/Tfc3_C"/>
</dbReference>
<dbReference type="EMBL" id="JARKIE010000045">
    <property type="protein sequence ID" value="KAJ7693612.1"/>
    <property type="molecule type" value="Genomic_DNA"/>
</dbReference>
<gene>
    <name evidence="4" type="ORF">B0H17DRAFT_1059213</name>
</gene>
<protein>
    <recommendedName>
        <fullName evidence="3">Transcription factor tau subunit sfc3/Tfc3 C-terminal domain-containing protein</fullName>
    </recommendedName>
</protein>
<feature type="compositionally biased region" description="Basic residues" evidence="2">
    <location>
        <begin position="648"/>
        <end position="657"/>
    </location>
</feature>
<keyword evidence="1" id="KW-0175">Coiled coil</keyword>
<feature type="domain" description="Transcription factor tau subunit sfc3/Tfc3 C-terminal" evidence="3">
    <location>
        <begin position="1502"/>
        <end position="1864"/>
    </location>
</feature>
<feature type="region of interest" description="Disordered" evidence="2">
    <location>
        <begin position="507"/>
        <end position="689"/>
    </location>
</feature>
<dbReference type="GO" id="GO:0003677">
    <property type="term" value="F:DNA binding"/>
    <property type="evidence" value="ECO:0007669"/>
    <property type="project" value="InterPro"/>
</dbReference>
<feature type="coiled-coil region" evidence="1">
    <location>
        <begin position="1317"/>
        <end position="1347"/>
    </location>
</feature>
<evidence type="ECO:0000256" key="1">
    <source>
        <dbReference type="SAM" id="Coils"/>
    </source>
</evidence>
<accession>A0AAD7DN98</accession>
<dbReference type="Pfam" id="PF20222">
    <property type="entry name" value="DUF6581"/>
    <property type="match status" value="1"/>
</dbReference>
<keyword evidence="5" id="KW-1185">Reference proteome</keyword>
<dbReference type="InterPro" id="IPR044210">
    <property type="entry name" value="Tfc3-like"/>
</dbReference>
<proteinExistence type="predicted"/>
<dbReference type="InterPro" id="IPR035625">
    <property type="entry name" value="Tfc3-like_eWH"/>
</dbReference>
<reference evidence="4" key="1">
    <citation type="submission" date="2023-03" db="EMBL/GenBank/DDBJ databases">
        <title>Massive genome expansion in bonnet fungi (Mycena s.s.) driven by repeated elements and novel gene families across ecological guilds.</title>
        <authorList>
            <consortium name="Lawrence Berkeley National Laboratory"/>
            <person name="Harder C.B."/>
            <person name="Miyauchi S."/>
            <person name="Viragh M."/>
            <person name="Kuo A."/>
            <person name="Thoen E."/>
            <person name="Andreopoulos B."/>
            <person name="Lu D."/>
            <person name="Skrede I."/>
            <person name="Drula E."/>
            <person name="Henrissat B."/>
            <person name="Morin E."/>
            <person name="Kohler A."/>
            <person name="Barry K."/>
            <person name="LaButti K."/>
            <person name="Morin E."/>
            <person name="Salamov A."/>
            <person name="Lipzen A."/>
            <person name="Mereny Z."/>
            <person name="Hegedus B."/>
            <person name="Baldrian P."/>
            <person name="Stursova M."/>
            <person name="Weitz H."/>
            <person name="Taylor A."/>
            <person name="Grigoriev I.V."/>
            <person name="Nagy L.G."/>
            <person name="Martin F."/>
            <person name="Kauserud H."/>
        </authorList>
    </citation>
    <scope>NUCLEOTIDE SEQUENCE</scope>
    <source>
        <strain evidence="4">CBHHK067</strain>
    </source>
</reference>
<evidence type="ECO:0000313" key="5">
    <source>
        <dbReference type="Proteomes" id="UP001221757"/>
    </source>
</evidence>
<dbReference type="GO" id="GO:0000127">
    <property type="term" value="C:transcription factor TFIIIC complex"/>
    <property type="evidence" value="ECO:0007669"/>
    <property type="project" value="InterPro"/>
</dbReference>
<organism evidence="4 5">
    <name type="scientific">Mycena rosella</name>
    <name type="common">Pink bonnet</name>
    <name type="synonym">Agaricus rosellus</name>
    <dbReference type="NCBI Taxonomy" id="1033263"/>
    <lineage>
        <taxon>Eukaryota</taxon>
        <taxon>Fungi</taxon>
        <taxon>Dikarya</taxon>
        <taxon>Basidiomycota</taxon>
        <taxon>Agaricomycotina</taxon>
        <taxon>Agaricomycetes</taxon>
        <taxon>Agaricomycetidae</taxon>
        <taxon>Agaricales</taxon>
        <taxon>Marasmiineae</taxon>
        <taxon>Mycenaceae</taxon>
        <taxon>Mycena</taxon>
    </lineage>
</organism>